<comment type="subcellular location">
    <subcellularLocation>
        <location evidence="1">Membrane</location>
        <topology evidence="1">Multi-pass membrane protein</topology>
    </subcellularLocation>
</comment>
<dbReference type="RefSeq" id="XP_004181599.1">
    <property type="nucleotide sequence ID" value="XM_004181551.1"/>
</dbReference>
<keyword evidence="5 6" id="KW-0472">Membrane</keyword>
<dbReference type="UniPathway" id="UPA00378"/>
<evidence type="ECO:0000256" key="2">
    <source>
        <dbReference type="ARBA" id="ARBA00022692"/>
    </source>
</evidence>
<evidence type="ECO:0000259" key="7">
    <source>
        <dbReference type="SMART" id="SM00014"/>
    </source>
</evidence>
<dbReference type="InterPro" id="IPR000326">
    <property type="entry name" value="PAP2/HPO"/>
</dbReference>
<dbReference type="Gene3D" id="1.20.144.10">
    <property type="entry name" value="Phosphatidic acid phosphatase type 2/haloperoxidase"/>
    <property type="match status" value="1"/>
</dbReference>
<dbReference type="GO" id="GO:0042392">
    <property type="term" value="F:sphingosine-1-phosphate phosphatase activity"/>
    <property type="evidence" value="ECO:0007669"/>
    <property type="project" value="TreeGrafter"/>
</dbReference>
<evidence type="ECO:0000256" key="5">
    <source>
        <dbReference type="ARBA" id="ARBA00023136"/>
    </source>
</evidence>
<sequence>MNNITDLNPNIIPFDDTYILYDPSDLISFLSAYFSLLPILILTFYLSWFISTRELEACIMAAGQLANEIFNNIIKNIIKQPRPISFGDSFQNDTLRSGYGMPSAHSQFMGFLFIYISLKYTLSWKDLSVCKRKLGIVFFALLAFCVCSSRVYLMYHSIDQVFIGFCIGLCTGSSYYLLVGILREIGIINWVLSWWLARRLYIKDSYNLAPLSLREEYDAYLLRLTQYSAGSVDSKKVN</sequence>
<evidence type="ECO:0000256" key="1">
    <source>
        <dbReference type="ARBA" id="ARBA00004141"/>
    </source>
</evidence>
<dbReference type="PANTHER" id="PTHR14969:SF59">
    <property type="entry name" value="DOLICHYLDIPHOSPHATASE"/>
    <property type="match status" value="1"/>
</dbReference>
<dbReference type="STRING" id="1071380.I2H6S8"/>
<feature type="transmembrane region" description="Helical" evidence="6">
    <location>
        <begin position="134"/>
        <end position="155"/>
    </location>
</feature>
<feature type="domain" description="Phosphatidic acid phosphatase type 2/haloperoxidase" evidence="7">
    <location>
        <begin position="57"/>
        <end position="176"/>
    </location>
</feature>
<dbReference type="GO" id="GO:0006487">
    <property type="term" value="P:protein N-linked glycosylation"/>
    <property type="evidence" value="ECO:0007669"/>
    <property type="project" value="EnsemblFungi"/>
</dbReference>
<dbReference type="Pfam" id="PF01569">
    <property type="entry name" value="PAP2"/>
    <property type="match status" value="1"/>
</dbReference>
<keyword evidence="3" id="KW-0378">Hydrolase</keyword>
<feature type="transmembrane region" description="Helical" evidence="6">
    <location>
        <begin position="26"/>
        <end position="50"/>
    </location>
</feature>
<dbReference type="Proteomes" id="UP000002866">
    <property type="component" value="Chromosome 7"/>
</dbReference>
<evidence type="ECO:0000256" key="6">
    <source>
        <dbReference type="SAM" id="Phobius"/>
    </source>
</evidence>
<dbReference type="KEGG" id="tbl:TBLA_0G01340"/>
<accession>I2H6S8</accession>
<proteinExistence type="predicted"/>
<evidence type="ECO:0000313" key="9">
    <source>
        <dbReference type="Proteomes" id="UP000002866"/>
    </source>
</evidence>
<dbReference type="FunCoup" id="I2H6S8">
    <property type="interactions" value="388"/>
</dbReference>
<evidence type="ECO:0000256" key="4">
    <source>
        <dbReference type="ARBA" id="ARBA00022989"/>
    </source>
</evidence>
<dbReference type="SMART" id="SM00014">
    <property type="entry name" value="acidPPc"/>
    <property type="match status" value="1"/>
</dbReference>
<gene>
    <name evidence="8" type="primary">TBLA0G01340</name>
    <name evidence="8" type="ORF">TBLA_0G01340</name>
</gene>
<dbReference type="SUPFAM" id="SSF48317">
    <property type="entry name" value="Acid phosphatase/Vanadium-dependent haloperoxidase"/>
    <property type="match status" value="1"/>
</dbReference>
<organism evidence="8 9">
    <name type="scientific">Henningerozyma blattae (strain ATCC 34711 / CBS 6284 / DSM 70876 / NBRC 10599 / NRRL Y-10934 / UCD 77-7)</name>
    <name type="common">Yeast</name>
    <name type="synonym">Tetrapisispora blattae</name>
    <dbReference type="NCBI Taxonomy" id="1071380"/>
    <lineage>
        <taxon>Eukaryota</taxon>
        <taxon>Fungi</taxon>
        <taxon>Dikarya</taxon>
        <taxon>Ascomycota</taxon>
        <taxon>Saccharomycotina</taxon>
        <taxon>Saccharomycetes</taxon>
        <taxon>Saccharomycetales</taxon>
        <taxon>Saccharomycetaceae</taxon>
        <taxon>Henningerozyma</taxon>
    </lineage>
</organism>
<dbReference type="AlphaFoldDB" id="I2H6S8"/>
<keyword evidence="4 6" id="KW-1133">Transmembrane helix</keyword>
<dbReference type="GO" id="GO:0008610">
    <property type="term" value="P:lipid biosynthetic process"/>
    <property type="evidence" value="ECO:0007669"/>
    <property type="project" value="EnsemblFungi"/>
</dbReference>
<reference evidence="8 9" key="1">
    <citation type="journal article" date="2011" name="Proc. Natl. Acad. Sci. U.S.A.">
        <title>Evolutionary erosion of yeast sex chromosomes by mating-type switching accidents.</title>
        <authorList>
            <person name="Gordon J.L."/>
            <person name="Armisen D."/>
            <person name="Proux-Wera E."/>
            <person name="Oheigeartaigh S.S."/>
            <person name="Byrne K.P."/>
            <person name="Wolfe K.H."/>
        </authorList>
    </citation>
    <scope>NUCLEOTIDE SEQUENCE [LARGE SCALE GENOMIC DNA]</scope>
    <source>
        <strain evidence="9">ATCC 34711 / CBS 6284 / DSM 70876 / NBRC 10599 / NRRL Y-10934 / UCD 77-7</strain>
    </source>
</reference>
<dbReference type="InterPro" id="IPR036938">
    <property type="entry name" value="PAP2/HPO_sf"/>
</dbReference>
<dbReference type="InterPro" id="IPR039667">
    <property type="entry name" value="Dolichyldiphosphatase_PAP2"/>
</dbReference>
<dbReference type="PANTHER" id="PTHR14969">
    <property type="entry name" value="SPHINGOSINE-1-PHOSPHATE PHOSPHOHYDROLASE"/>
    <property type="match status" value="1"/>
</dbReference>
<dbReference type="OrthoDB" id="302705at2759"/>
<dbReference type="CDD" id="cd03382">
    <property type="entry name" value="PAP2_dolichyldiphosphatase"/>
    <property type="match status" value="1"/>
</dbReference>
<dbReference type="GeneID" id="14497212"/>
<keyword evidence="2 6" id="KW-0812">Transmembrane</keyword>
<evidence type="ECO:0000256" key="3">
    <source>
        <dbReference type="ARBA" id="ARBA00022801"/>
    </source>
</evidence>
<dbReference type="eggNOG" id="KOG3146">
    <property type="taxonomic scope" value="Eukaryota"/>
</dbReference>
<name>I2H6S8_HENB6</name>
<keyword evidence="9" id="KW-1185">Reference proteome</keyword>
<dbReference type="EMBL" id="HE806322">
    <property type="protein sequence ID" value="CCH62080.1"/>
    <property type="molecule type" value="Genomic_DNA"/>
</dbReference>
<dbReference type="HOGENOM" id="CLU_074922_1_2_1"/>
<evidence type="ECO:0000313" key="8">
    <source>
        <dbReference type="EMBL" id="CCH62080.1"/>
    </source>
</evidence>
<dbReference type="GO" id="GO:0047874">
    <property type="term" value="F:dolichyldiphosphatase activity"/>
    <property type="evidence" value="ECO:0007669"/>
    <property type="project" value="EnsemblFungi"/>
</dbReference>
<dbReference type="GO" id="GO:0005789">
    <property type="term" value="C:endoplasmic reticulum membrane"/>
    <property type="evidence" value="ECO:0007669"/>
    <property type="project" value="EnsemblFungi"/>
</dbReference>
<protein>
    <recommendedName>
        <fullName evidence="7">Phosphatidic acid phosphatase type 2/haloperoxidase domain-containing protein</fullName>
    </recommendedName>
</protein>
<dbReference type="InParanoid" id="I2H6S8"/>
<dbReference type="OMA" id="LTVYQHE"/>